<proteinExistence type="predicted"/>
<keyword evidence="2" id="KW-1185">Reference proteome</keyword>
<accession>A0A542Y3A4</accession>
<dbReference type="RefSeq" id="WP_211359067.1">
    <property type="nucleotide sequence ID" value="NZ_BAAAUY010000004.1"/>
</dbReference>
<sequence>MSKKDWGIDDPEETYWFNSKTGEVEEGPQSLAIYRVGPFKTREEAQRAPKLLAERAREWNEEDEEEY</sequence>
<evidence type="ECO:0000313" key="1">
    <source>
        <dbReference type="EMBL" id="TQL42549.1"/>
    </source>
</evidence>
<organism evidence="1 2">
    <name type="scientific">Leucobacter komagatae</name>
    <dbReference type="NCBI Taxonomy" id="55969"/>
    <lineage>
        <taxon>Bacteria</taxon>
        <taxon>Bacillati</taxon>
        <taxon>Actinomycetota</taxon>
        <taxon>Actinomycetes</taxon>
        <taxon>Micrococcales</taxon>
        <taxon>Microbacteriaceae</taxon>
        <taxon>Leucobacter</taxon>
    </lineage>
</organism>
<evidence type="ECO:0008006" key="3">
    <source>
        <dbReference type="Google" id="ProtNLM"/>
    </source>
</evidence>
<name>A0A542Y3A4_9MICO</name>
<gene>
    <name evidence="1" type="ORF">FB468_0549</name>
</gene>
<evidence type="ECO:0000313" key="2">
    <source>
        <dbReference type="Proteomes" id="UP000319094"/>
    </source>
</evidence>
<comment type="caution">
    <text evidence="1">The sequence shown here is derived from an EMBL/GenBank/DDBJ whole genome shotgun (WGS) entry which is preliminary data.</text>
</comment>
<dbReference type="AlphaFoldDB" id="A0A542Y3A4"/>
<dbReference type="STRING" id="55969.SD72_05590"/>
<dbReference type="EMBL" id="VFON01000001">
    <property type="protein sequence ID" value="TQL42549.1"/>
    <property type="molecule type" value="Genomic_DNA"/>
</dbReference>
<reference evidence="1 2" key="1">
    <citation type="submission" date="2019-06" db="EMBL/GenBank/DDBJ databases">
        <title>Sequencing the genomes of 1000 actinobacteria strains.</title>
        <authorList>
            <person name="Klenk H.-P."/>
        </authorList>
    </citation>
    <scope>NUCLEOTIDE SEQUENCE [LARGE SCALE GENOMIC DNA]</scope>
    <source>
        <strain evidence="1 2">DSM 8803</strain>
    </source>
</reference>
<dbReference type="Proteomes" id="UP000319094">
    <property type="component" value="Unassembled WGS sequence"/>
</dbReference>
<protein>
    <recommendedName>
        <fullName evidence="3">Methionine aminopeptidase</fullName>
    </recommendedName>
</protein>